<comment type="similarity">
    <text evidence="1">Belongs to the glycosyl hydrolase 3 family.</text>
</comment>
<evidence type="ECO:0000256" key="3">
    <source>
        <dbReference type="SAM" id="Phobius"/>
    </source>
</evidence>
<dbReference type="InterPro" id="IPR036881">
    <property type="entry name" value="Glyco_hydro_3_C_sf"/>
</dbReference>
<evidence type="ECO:0000259" key="4">
    <source>
        <dbReference type="SMART" id="SM01217"/>
    </source>
</evidence>
<dbReference type="InterPro" id="IPR017853">
    <property type="entry name" value="GH"/>
</dbReference>
<feature type="transmembrane region" description="Helical" evidence="3">
    <location>
        <begin position="86"/>
        <end position="106"/>
    </location>
</feature>
<keyword evidence="3" id="KW-0472">Membrane</keyword>
<feature type="transmembrane region" description="Helical" evidence="3">
    <location>
        <begin position="956"/>
        <end position="975"/>
    </location>
</feature>
<keyword evidence="3" id="KW-1133">Transmembrane helix</keyword>
<evidence type="ECO:0000256" key="2">
    <source>
        <dbReference type="ARBA" id="ARBA00022801"/>
    </source>
</evidence>
<dbReference type="Proteomes" id="UP001320314">
    <property type="component" value="Unassembled WGS sequence"/>
</dbReference>
<feature type="transmembrane region" description="Helical" evidence="3">
    <location>
        <begin position="9"/>
        <end position="31"/>
    </location>
</feature>
<dbReference type="PANTHER" id="PTHR42715">
    <property type="entry name" value="BETA-GLUCOSIDASE"/>
    <property type="match status" value="1"/>
</dbReference>
<dbReference type="Gene3D" id="3.20.20.300">
    <property type="entry name" value="Glycoside hydrolase, family 3, N-terminal domain"/>
    <property type="match status" value="1"/>
</dbReference>
<proteinExistence type="inferred from homology"/>
<dbReference type="GO" id="GO:0016787">
    <property type="term" value="F:hydrolase activity"/>
    <property type="evidence" value="ECO:0007669"/>
    <property type="project" value="UniProtKB-KW"/>
</dbReference>
<dbReference type="Gene3D" id="2.60.40.10">
    <property type="entry name" value="Immunoglobulins"/>
    <property type="match status" value="1"/>
</dbReference>
<dbReference type="PRINTS" id="PR00133">
    <property type="entry name" value="GLHYDRLASE3"/>
</dbReference>
<reference evidence="5 6" key="1">
    <citation type="submission" date="2021-12" db="EMBL/GenBank/DDBJ databases">
        <title>Antimicrobial susceptibility of Lactobacillus delbrueckii subsp. lactis obtained from milk products and other habitats.</title>
        <authorList>
            <person name="Shani N."/>
        </authorList>
    </citation>
    <scope>NUCLEOTIDE SEQUENCE [LARGE SCALE GENOMIC DNA]</scope>
    <source>
        <strain evidence="5 6">CIRM BIA 266</strain>
    </source>
</reference>
<feature type="transmembrane region" description="Helical" evidence="3">
    <location>
        <begin position="56"/>
        <end position="74"/>
    </location>
</feature>
<comment type="caution">
    <text evidence="5">The sequence shown here is derived from an EMBL/GenBank/DDBJ whole genome shotgun (WGS) entry which is preliminary data.</text>
</comment>
<sequence>MKKKKLRSLWISLGVILAFVLAVAGIGYAVINSLKAAGVVSDRDITSTIQVGGKNLLPIPIVLVLIVILLIVFWKKSSKFNFLLKWESCVAFLLTVVISLATLVFGPMQGLMNVNNAGSSIKKVSASTVNQSNELSKKITNEGTVLLKNDNDFLPMSARKINVFGWASSNPIYGGSGSGSTTTNGAVDIYQGLQMAGFKTNKQLLNFYTKYQKNRPVVGMWGADWTLPEPKTKQYSASLLGHAKKFSDTALVVIARPGGEGADVPKNMSKMGMGQTYKNKGDWDKDQSYLELNKREKAMVSLVNKNFKNVVVLINAANTMELGWLKDYSHIKAAVWMGGPGMKGFSSLGKILKGEINPSGRTADTYAYDLKKNPSYNNFGSFMYSNAKAAYVHYAENIYVGYKWYETRYLNNEKAYKKAVQYAFGYGLSYTSFSQKMSALRTDSTTGKISFDVTVKNTGKQAGKDVVQIYYTAPYYNGGIEKAATNLLDFAKTKSLKPGESQKLHFTFNREAMASYDEANGGAYVLDKGTYKIQVKNNSHDVLASRDYKLLDKIVYDKNNKRSSDQSAAVNQFQNAEQDGTGITYLSRKNNFANYKQATAAPSQKAVLKASLLKSATLAQNYKNTLPKAGAMPTTGKGGSLTLADVRGLKYDNKKWDQLLNQMSVKDMVKLVAFGGYQTMPIKSVGKIGTHDFDGPAGFSSFFVKGLNTTSFPAAVMLASTWNKDLADQRGEAVGKQGKEANIYGWYGPAMNLHRSAFGGRNFEYYSEDGTLAGKLAAKEVAGAAKYGVYAYIKHFAMNNQETNRMMGLMTWSTEQAIRETYLKAFEDATKSGNAHAAMSAFNFIGNRWCGANNALLNKVLRSEWGFRGFVETDYYIGGFMNATEAIANGNDLMLSTNGSDGAKVTDTKNPATVKALRTASHNILYTVANSGAYAKGNYKKGQSVLWDYQKTYKNYIISAAVVIVLIQLLGLVIFKKKYLAKN</sequence>
<dbReference type="RefSeq" id="WP_231523602.1">
    <property type="nucleotide sequence ID" value="NZ_JAJNUD010000015.1"/>
</dbReference>
<dbReference type="InterPro" id="IPR001764">
    <property type="entry name" value="Glyco_hydro_3_N"/>
</dbReference>
<evidence type="ECO:0000256" key="1">
    <source>
        <dbReference type="ARBA" id="ARBA00005336"/>
    </source>
</evidence>
<keyword evidence="3" id="KW-0812">Transmembrane</keyword>
<dbReference type="AlphaFoldDB" id="A0ABD4SC77"/>
<dbReference type="PANTHER" id="PTHR42715:SF10">
    <property type="entry name" value="BETA-GLUCOSIDASE"/>
    <property type="match status" value="1"/>
</dbReference>
<dbReference type="Pfam" id="PF00933">
    <property type="entry name" value="Glyco_hydro_3"/>
    <property type="match status" value="1"/>
</dbReference>
<feature type="domain" description="Fibronectin type III-like" evidence="4">
    <location>
        <begin position="465"/>
        <end position="539"/>
    </location>
</feature>
<evidence type="ECO:0000313" key="6">
    <source>
        <dbReference type="Proteomes" id="UP001320314"/>
    </source>
</evidence>
<dbReference type="SMART" id="SM01217">
    <property type="entry name" value="Fn3_like"/>
    <property type="match status" value="1"/>
</dbReference>
<dbReference type="EMBL" id="JAJNUD010000015">
    <property type="protein sequence ID" value="MCD5518248.1"/>
    <property type="molecule type" value="Genomic_DNA"/>
</dbReference>
<evidence type="ECO:0000313" key="5">
    <source>
        <dbReference type="EMBL" id="MCD5518248.1"/>
    </source>
</evidence>
<accession>A0ABD4SC77</accession>
<dbReference type="InterPro" id="IPR013783">
    <property type="entry name" value="Ig-like_fold"/>
</dbReference>
<dbReference type="SUPFAM" id="SSF51445">
    <property type="entry name" value="(Trans)glycosidases"/>
    <property type="match status" value="1"/>
</dbReference>
<dbReference type="InterPro" id="IPR036962">
    <property type="entry name" value="Glyco_hydro_3_N_sf"/>
</dbReference>
<dbReference type="InterPro" id="IPR026891">
    <property type="entry name" value="Fn3-like"/>
</dbReference>
<dbReference type="SUPFAM" id="SSF52279">
    <property type="entry name" value="Beta-D-glucan exohydrolase, C-terminal domain"/>
    <property type="match status" value="1"/>
</dbReference>
<dbReference type="Gene3D" id="3.40.50.1700">
    <property type="entry name" value="Glycoside hydrolase family 3 C-terminal domain"/>
    <property type="match status" value="1"/>
</dbReference>
<dbReference type="InterPro" id="IPR002772">
    <property type="entry name" value="Glyco_hydro_3_C"/>
</dbReference>
<keyword evidence="2 5" id="KW-0378">Hydrolase</keyword>
<name>A0ABD4SC77_9LACO</name>
<organism evidence="5 6">
    <name type="scientific">Lactobacillus delbrueckii subsp. allosunkii</name>
    <dbReference type="NCBI Taxonomy" id="1050107"/>
    <lineage>
        <taxon>Bacteria</taxon>
        <taxon>Bacillati</taxon>
        <taxon>Bacillota</taxon>
        <taxon>Bacilli</taxon>
        <taxon>Lactobacillales</taxon>
        <taxon>Lactobacillaceae</taxon>
        <taxon>Lactobacillus</taxon>
    </lineage>
</organism>
<protein>
    <submittedName>
        <fullName evidence="5">Glycoside hydrolase family 3 C-terminal domain-containing protein</fullName>
    </submittedName>
</protein>
<dbReference type="InterPro" id="IPR050288">
    <property type="entry name" value="Cellulose_deg_GH3"/>
</dbReference>
<dbReference type="Pfam" id="PF01915">
    <property type="entry name" value="Glyco_hydro_3_C"/>
    <property type="match status" value="1"/>
</dbReference>
<dbReference type="Pfam" id="PF14310">
    <property type="entry name" value="Fn3-like"/>
    <property type="match status" value="1"/>
</dbReference>
<gene>
    <name evidence="5" type="ORF">LOB39_06710</name>
</gene>